<proteinExistence type="inferred from homology"/>
<sequence>MTRREDGRLDDELRPLVITRGFTEHPAGSVLIEFGHTKVMCTASVTEGVPRWRKGSGLGWLTAEYAMLPSATHTRSDRESVKGRLSGRTQEISRLIGRSLRACIDLAALGENTIAVDCDVLQADGGTRTAAITGAFVALADAVTYLSAAGKLSDPRPLSCAIAAVSVGVVDGRIRVDLPYEEDARAEVDMNVVATDTGTLVEVQGTGEGATFPRSTLDKLLDAALAACDKLFAAQREALKLPYPGGVARGAAAAEGVRQLTRLPVTSVSDTRPTCA</sequence>
<evidence type="ECO:0000313" key="10">
    <source>
        <dbReference type="EMBL" id="BBN47344.1"/>
    </source>
</evidence>
<comment type="function">
    <text evidence="7">Phosphorolytic 3'-5' exoribonuclease that plays an important role in tRNA 3'-end maturation. Removes nucleotide residues following the 3'-CCA terminus of tRNAs; can also add nucleotides to the ends of RNA molecules by using nucleoside diphosphates as substrates, but this may not be physiologically important. Probably plays a role in initiation of 16S rRNA degradation (leading to ribosome degradation) during starvation.</text>
</comment>
<dbReference type="PANTHER" id="PTHR11953">
    <property type="entry name" value="EXOSOME COMPLEX COMPONENT"/>
    <property type="match status" value="1"/>
</dbReference>
<dbReference type="InterPro" id="IPR036345">
    <property type="entry name" value="ExoRNase_PH_dom2_sf"/>
</dbReference>
<feature type="domain" description="Exoribonuclease phosphorolytic" evidence="9">
    <location>
        <begin position="161"/>
        <end position="226"/>
    </location>
</feature>
<dbReference type="HAMAP" id="MF_00564">
    <property type="entry name" value="RNase_PH"/>
    <property type="match status" value="1"/>
</dbReference>
<dbReference type="SUPFAM" id="SSF54211">
    <property type="entry name" value="Ribosomal protein S5 domain 2-like"/>
    <property type="match status" value="1"/>
</dbReference>
<dbReference type="Gene3D" id="3.30.230.70">
    <property type="entry name" value="GHMP Kinase, N-terminal domain"/>
    <property type="match status" value="1"/>
</dbReference>
<keyword evidence="4 7" id="KW-0819">tRNA processing</keyword>
<dbReference type="GO" id="GO:0031125">
    <property type="term" value="P:rRNA 3'-end processing"/>
    <property type="evidence" value="ECO:0007669"/>
    <property type="project" value="UniProtKB-ARBA"/>
</dbReference>
<evidence type="ECO:0000259" key="8">
    <source>
        <dbReference type="Pfam" id="PF01138"/>
    </source>
</evidence>
<dbReference type="InterPro" id="IPR020568">
    <property type="entry name" value="Ribosomal_Su5_D2-typ_SF"/>
</dbReference>
<keyword evidence="7" id="KW-0808">Transferase</keyword>
<feature type="domain" description="Exoribonuclease phosphorolytic" evidence="8">
    <location>
        <begin position="12"/>
        <end position="142"/>
    </location>
</feature>
<evidence type="ECO:0000256" key="2">
    <source>
        <dbReference type="ARBA" id="ARBA00022552"/>
    </source>
</evidence>
<feature type="binding site" evidence="7">
    <location>
        <position position="88"/>
    </location>
    <ligand>
        <name>phosphate</name>
        <dbReference type="ChEBI" id="CHEBI:43474"/>
        <note>substrate</note>
    </ligand>
</feature>
<feature type="binding site" evidence="7">
    <location>
        <begin position="126"/>
        <end position="128"/>
    </location>
    <ligand>
        <name>phosphate</name>
        <dbReference type="ChEBI" id="CHEBI:43474"/>
        <note>substrate</note>
    </ligand>
</feature>
<comment type="similarity">
    <text evidence="1 7">Belongs to the RNase PH family.</text>
</comment>
<dbReference type="PROSITE" id="PS01277">
    <property type="entry name" value="RIBONUCLEASE_PH"/>
    <property type="match status" value="1"/>
</dbReference>
<dbReference type="GO" id="GO:0009022">
    <property type="term" value="F:tRNA nucleotidyltransferase activity"/>
    <property type="evidence" value="ECO:0007669"/>
    <property type="project" value="UniProtKB-UniRule"/>
</dbReference>
<dbReference type="NCBIfam" id="TIGR01966">
    <property type="entry name" value="RNasePH"/>
    <property type="match status" value="1"/>
</dbReference>
<dbReference type="InterPro" id="IPR027408">
    <property type="entry name" value="PNPase/RNase_PH_dom_sf"/>
</dbReference>
<protein>
    <recommendedName>
        <fullName evidence="7">Ribonuclease PH</fullName>
        <shortName evidence="7">RNase PH</shortName>
        <ecNumber evidence="7">2.7.7.56</ecNumber>
    </recommendedName>
    <alternativeName>
        <fullName evidence="7">tRNA nucleotidyltransferase</fullName>
    </alternativeName>
</protein>
<dbReference type="GO" id="GO:0000049">
    <property type="term" value="F:tRNA binding"/>
    <property type="evidence" value="ECO:0007669"/>
    <property type="project" value="UniProtKB-UniRule"/>
</dbReference>
<evidence type="ECO:0000256" key="4">
    <source>
        <dbReference type="ARBA" id="ARBA00022694"/>
    </source>
</evidence>
<dbReference type="GO" id="GO:0016075">
    <property type="term" value="P:rRNA catabolic process"/>
    <property type="evidence" value="ECO:0007669"/>
    <property type="project" value="UniProtKB-UniRule"/>
</dbReference>
<dbReference type="EMBL" id="AP020326">
    <property type="protein sequence ID" value="BBN47344.1"/>
    <property type="molecule type" value="Genomic_DNA"/>
</dbReference>
<evidence type="ECO:0000259" key="9">
    <source>
        <dbReference type="Pfam" id="PF03725"/>
    </source>
</evidence>
<dbReference type="InterPro" id="IPR018336">
    <property type="entry name" value="RNase_PH_CS"/>
</dbReference>
<keyword evidence="5 7" id="KW-0548">Nucleotidyltransferase</keyword>
<dbReference type="GO" id="GO:0000175">
    <property type="term" value="F:3'-5'-RNA exonuclease activity"/>
    <property type="evidence" value="ECO:0007669"/>
    <property type="project" value="UniProtKB-UniRule"/>
</dbReference>
<gene>
    <name evidence="7 10" type="primary">rph</name>
    <name evidence="10" type="ORF">JPH1_18190</name>
</gene>
<dbReference type="FunFam" id="3.30.230.70:FF:000003">
    <property type="entry name" value="Ribonuclease PH"/>
    <property type="match status" value="1"/>
</dbReference>
<organism evidence="10 11">
    <name type="scientific">Mycobacterium avium subsp. hominissuis</name>
    <dbReference type="NCBI Taxonomy" id="439334"/>
    <lineage>
        <taxon>Bacteria</taxon>
        <taxon>Bacillati</taxon>
        <taxon>Actinomycetota</taxon>
        <taxon>Actinomycetes</taxon>
        <taxon>Mycobacteriales</taxon>
        <taxon>Mycobacteriaceae</taxon>
        <taxon>Mycobacterium</taxon>
        <taxon>Mycobacterium avium complex (MAC)</taxon>
    </lineage>
</organism>
<evidence type="ECO:0000313" key="11">
    <source>
        <dbReference type="Proteomes" id="UP000327362"/>
    </source>
</evidence>
<evidence type="ECO:0000256" key="3">
    <source>
        <dbReference type="ARBA" id="ARBA00022555"/>
    </source>
</evidence>
<keyword evidence="2 7" id="KW-0698">rRNA processing</keyword>
<dbReference type="InterPro" id="IPR001247">
    <property type="entry name" value="ExoRNase_PH_dom1"/>
</dbReference>
<dbReference type="AlphaFoldDB" id="A0AAI8SL52"/>
<dbReference type="PANTHER" id="PTHR11953:SF0">
    <property type="entry name" value="EXOSOME COMPLEX COMPONENT RRP41"/>
    <property type="match status" value="1"/>
</dbReference>
<dbReference type="CDD" id="cd11362">
    <property type="entry name" value="RNase_PH_bact"/>
    <property type="match status" value="1"/>
</dbReference>
<evidence type="ECO:0000256" key="6">
    <source>
        <dbReference type="ARBA" id="ARBA00022884"/>
    </source>
</evidence>
<dbReference type="EC" id="2.7.7.56" evidence="7"/>
<evidence type="ECO:0000256" key="7">
    <source>
        <dbReference type="HAMAP-Rule" id="MF_00564"/>
    </source>
</evidence>
<evidence type="ECO:0000256" key="5">
    <source>
        <dbReference type="ARBA" id="ARBA00022695"/>
    </source>
</evidence>
<evidence type="ECO:0000256" key="1">
    <source>
        <dbReference type="ARBA" id="ARBA00006678"/>
    </source>
</evidence>
<dbReference type="Pfam" id="PF01138">
    <property type="entry name" value="RNase_PH"/>
    <property type="match status" value="1"/>
</dbReference>
<dbReference type="Pfam" id="PF03725">
    <property type="entry name" value="RNase_PH_C"/>
    <property type="match status" value="1"/>
</dbReference>
<keyword evidence="3 7" id="KW-0820">tRNA-binding</keyword>
<dbReference type="SUPFAM" id="SSF55666">
    <property type="entry name" value="Ribonuclease PH domain 2-like"/>
    <property type="match status" value="1"/>
</dbReference>
<keyword evidence="6" id="KW-0694">RNA-binding</keyword>
<dbReference type="Proteomes" id="UP000327362">
    <property type="component" value="Chromosome"/>
</dbReference>
<accession>A0AAI8SL52</accession>
<comment type="subunit">
    <text evidence="7">Homohexameric ring arranged as a trimer of dimers.</text>
</comment>
<dbReference type="InterPro" id="IPR015847">
    <property type="entry name" value="ExoRNase_PH_dom2"/>
</dbReference>
<dbReference type="InterPro" id="IPR050080">
    <property type="entry name" value="RNase_PH"/>
</dbReference>
<dbReference type="GO" id="GO:0008033">
    <property type="term" value="P:tRNA processing"/>
    <property type="evidence" value="ECO:0007669"/>
    <property type="project" value="UniProtKB-UniRule"/>
</dbReference>
<comment type="catalytic activity">
    <reaction evidence="7">
        <text>tRNA(n+1) + phosphate = tRNA(n) + a ribonucleoside 5'-diphosphate</text>
        <dbReference type="Rhea" id="RHEA:10628"/>
        <dbReference type="Rhea" id="RHEA-COMP:17343"/>
        <dbReference type="Rhea" id="RHEA-COMP:17344"/>
        <dbReference type="ChEBI" id="CHEBI:43474"/>
        <dbReference type="ChEBI" id="CHEBI:57930"/>
        <dbReference type="ChEBI" id="CHEBI:173114"/>
        <dbReference type="EC" id="2.7.7.56"/>
    </reaction>
</comment>
<reference evidence="10 11" key="1">
    <citation type="submission" date="2019-09" db="EMBL/GenBank/DDBJ databases">
        <title>Complete genome sequence of Mycobacterium avium subsp. hominissuis strain JP-H-1.</title>
        <authorList>
            <person name="Kinoshita Y."/>
            <person name="Niwa H."/>
            <person name="Uchida-Fujii E."/>
            <person name="Nukada T."/>
        </authorList>
    </citation>
    <scope>NUCLEOTIDE SEQUENCE [LARGE SCALE GENOMIC DNA]</scope>
    <source>
        <strain evidence="10 11">JP-H-1</strain>
    </source>
</reference>
<dbReference type="InterPro" id="IPR002381">
    <property type="entry name" value="RNase_PH_bac-type"/>
</dbReference>
<name>A0AAI8SL52_MYCAV</name>